<dbReference type="Proteomes" id="UP000515703">
    <property type="component" value="Chromosome"/>
</dbReference>
<keyword evidence="1" id="KW-1133">Transmembrane helix</keyword>
<keyword evidence="1" id="KW-0472">Membrane</keyword>
<name>A0A7I8DNK6_9FIRM</name>
<reference evidence="2 3" key="2">
    <citation type="submission" date="2020-08" db="EMBL/GenBank/DDBJ databases">
        <authorList>
            <person name="Ueki A."/>
            <person name="Tonouchi A."/>
        </authorList>
    </citation>
    <scope>NUCLEOTIDE SEQUENCE [LARGE SCALE GENOMIC DNA]</scope>
    <source>
        <strain evidence="2 3">CTTW</strain>
    </source>
</reference>
<evidence type="ECO:0008006" key="4">
    <source>
        <dbReference type="Google" id="ProtNLM"/>
    </source>
</evidence>
<feature type="transmembrane region" description="Helical" evidence="1">
    <location>
        <begin position="12"/>
        <end position="33"/>
    </location>
</feature>
<reference evidence="2 3" key="1">
    <citation type="submission" date="2020-08" db="EMBL/GenBank/DDBJ databases">
        <title>Draft genome sequencing of an Anaerocolumna strain isolated from anoxic soil subjected to BSD treatment.</title>
        <authorList>
            <person name="Uek A."/>
            <person name="Tonouchi A."/>
        </authorList>
    </citation>
    <scope>NUCLEOTIDE SEQUENCE [LARGE SCALE GENOMIC DNA]</scope>
    <source>
        <strain evidence="2 3">CTTW</strain>
    </source>
</reference>
<dbReference type="AlphaFoldDB" id="A0A7I8DNK6"/>
<evidence type="ECO:0000313" key="3">
    <source>
        <dbReference type="Proteomes" id="UP000515703"/>
    </source>
</evidence>
<protein>
    <recommendedName>
        <fullName evidence="4">Type 4 fimbrial biogenesis protein PilX N-terminal domain-containing protein</fullName>
    </recommendedName>
</protein>
<dbReference type="RefSeq" id="WP_185255697.1">
    <property type="nucleotide sequence ID" value="NZ_AP023368.1"/>
</dbReference>
<sequence>MLRKNNKGSALLLVIIAICFIAILGSLILSLTMTNIQMKQIDYRSKENFYETEAVLEELHAGLEGVSSDSMYQAYNYILLHYSEITQNTSSSVKGEFDSIYINGLVQALCGCAYNPPVSTVYYYKPRVLKNFLNASRTPDDNILYGDTDTSTNVLQINLDTVDPDKVNSVVLQKVKVRFQDSKGYDTQITTDIRLEAPNLNFDSANIYPEFTKYALIADKQLAAESGTGISIDGNLYAGADGLRVKATTVTLPNQNDPTGYNLKIAGDTLITRGDILVENYAKLFIGDQAAGRKMNVWAENIRTSGNDNGIQTAYLNIYGNCKVADDLSLDADRSFVTIGGSYYGYNYNKTNQKVEDSEVHSIVNSNYSSSILINGQNSALDMSGLTSLTVAGRAFISRKNQAGATVADDIMTGESISVKSNQLAYLVPDEYIYWKHNPIMKSELDALPTGQKAVTIPPGALANLLTAQQFEAYHYLIGGTIPMTYYYLDFKDQTCANQYFKDYYNNSSNKATLNKNAKSYLYGNGIRLSGALLLAANGLMTAGDGNLSLTGGVLANPDSPDNSLLSDAIRTAREYKSRQLCLVAASAGGNSGDFRLDKTQSPLFKTIISQDGSQSVIEKETRDDSTALANGFVKYNGNFYKRVPIDLDGDGTAEYSVYIIRNDSTITTNDIRNATGGNLKDGILITTGSLTVGWNYSGLIISGATILITDNGTQINSDPDMVQAILSYALNQEQKKTSEGGWLENKSMQFTHYFTAYAGKSNANAENIDQIKISNYINYENFKKN</sequence>
<evidence type="ECO:0000256" key="1">
    <source>
        <dbReference type="SAM" id="Phobius"/>
    </source>
</evidence>
<organism evidence="2 3">
    <name type="scientific">Anaerocolumna chitinilytica</name>
    <dbReference type="NCBI Taxonomy" id="1727145"/>
    <lineage>
        <taxon>Bacteria</taxon>
        <taxon>Bacillati</taxon>
        <taxon>Bacillota</taxon>
        <taxon>Clostridia</taxon>
        <taxon>Lachnospirales</taxon>
        <taxon>Lachnospiraceae</taxon>
        <taxon>Anaerocolumna</taxon>
    </lineage>
</organism>
<keyword evidence="1" id="KW-0812">Transmembrane</keyword>
<accession>A0A7I8DNK6</accession>
<dbReference type="KEGG" id="acht:bsdcttw_30210"/>
<proteinExistence type="predicted"/>
<gene>
    <name evidence="2" type="ORF">bsdcttw_30210</name>
</gene>
<dbReference type="EMBL" id="AP023368">
    <property type="protein sequence ID" value="BCJ99980.1"/>
    <property type="molecule type" value="Genomic_DNA"/>
</dbReference>
<keyword evidence="3" id="KW-1185">Reference proteome</keyword>
<evidence type="ECO:0000313" key="2">
    <source>
        <dbReference type="EMBL" id="BCJ99980.1"/>
    </source>
</evidence>